<dbReference type="PROSITE" id="PS51184">
    <property type="entry name" value="JMJC"/>
    <property type="match status" value="1"/>
</dbReference>
<dbReference type="InterPro" id="IPR003347">
    <property type="entry name" value="JmjC_dom"/>
</dbReference>
<evidence type="ECO:0000313" key="3">
    <source>
        <dbReference type="Proteomes" id="UP000054408"/>
    </source>
</evidence>
<dbReference type="InterPro" id="IPR041667">
    <property type="entry name" value="Cupin_8"/>
</dbReference>
<dbReference type="Proteomes" id="UP000054408">
    <property type="component" value="Unassembled WGS sequence"/>
</dbReference>
<dbReference type="AlphaFoldDB" id="A0A0L0D274"/>
<proteinExistence type="predicted"/>
<dbReference type="PANTHER" id="PTHR12461">
    <property type="entry name" value="HYPOXIA-INDUCIBLE FACTOR 1 ALPHA INHIBITOR-RELATED"/>
    <property type="match status" value="1"/>
</dbReference>
<dbReference type="eggNOG" id="KOG2132">
    <property type="taxonomic scope" value="Eukaryota"/>
</dbReference>
<name>A0A0L0D274_THETB</name>
<dbReference type="OrthoDB" id="47172at2759"/>
<dbReference type="Pfam" id="PF13621">
    <property type="entry name" value="Cupin_8"/>
    <property type="match status" value="1"/>
</dbReference>
<feature type="domain" description="JmjC" evidence="1">
    <location>
        <begin position="27"/>
        <end position="179"/>
    </location>
</feature>
<accession>A0A0L0D274</accession>
<protein>
    <submittedName>
        <fullName evidence="2">Transcription factor jumonji domain-containing protein</fullName>
    </submittedName>
</protein>
<reference evidence="2 3" key="1">
    <citation type="submission" date="2010-05" db="EMBL/GenBank/DDBJ databases">
        <title>The Genome Sequence of Thecamonas trahens ATCC 50062.</title>
        <authorList>
            <consortium name="The Broad Institute Genome Sequencing Platform"/>
            <person name="Russ C."/>
            <person name="Cuomo C."/>
            <person name="Shea T."/>
            <person name="Young S.K."/>
            <person name="Zeng Q."/>
            <person name="Koehrsen M."/>
            <person name="Haas B."/>
            <person name="Borodovsky M."/>
            <person name="Guigo R."/>
            <person name="Alvarado L."/>
            <person name="Berlin A."/>
            <person name="Bochicchio J."/>
            <person name="Borenstein D."/>
            <person name="Chapman S."/>
            <person name="Chen Z."/>
            <person name="Freedman E."/>
            <person name="Gellesch M."/>
            <person name="Goldberg J."/>
            <person name="Griggs A."/>
            <person name="Gujja S."/>
            <person name="Heilman E."/>
            <person name="Heiman D."/>
            <person name="Hepburn T."/>
            <person name="Howarth C."/>
            <person name="Jen D."/>
            <person name="Larson L."/>
            <person name="Mehta T."/>
            <person name="Park D."/>
            <person name="Pearson M."/>
            <person name="Roberts A."/>
            <person name="Saif S."/>
            <person name="Shenoy N."/>
            <person name="Sisk P."/>
            <person name="Stolte C."/>
            <person name="Sykes S."/>
            <person name="Thomson T."/>
            <person name="Walk T."/>
            <person name="White J."/>
            <person name="Yandava C."/>
            <person name="Burger G."/>
            <person name="Gray M.W."/>
            <person name="Holland P.W.H."/>
            <person name="King N."/>
            <person name="Lang F.B.F."/>
            <person name="Roger A.J."/>
            <person name="Ruiz-Trillo I."/>
            <person name="Lander E."/>
            <person name="Nusbaum C."/>
        </authorList>
    </citation>
    <scope>NUCLEOTIDE SEQUENCE [LARGE SCALE GENOMIC DNA]</scope>
    <source>
        <strain evidence="2 3">ATCC 50062</strain>
    </source>
</reference>
<organism evidence="2 3">
    <name type="scientific">Thecamonas trahens ATCC 50062</name>
    <dbReference type="NCBI Taxonomy" id="461836"/>
    <lineage>
        <taxon>Eukaryota</taxon>
        <taxon>Apusozoa</taxon>
        <taxon>Apusomonadida</taxon>
        <taxon>Apusomonadidae</taxon>
        <taxon>Thecamonas</taxon>
    </lineage>
</organism>
<dbReference type="SMART" id="SM00558">
    <property type="entry name" value="JmjC"/>
    <property type="match status" value="1"/>
</dbReference>
<evidence type="ECO:0000259" key="1">
    <source>
        <dbReference type="PROSITE" id="PS51184"/>
    </source>
</evidence>
<gene>
    <name evidence="2" type="ORF">AMSG_02676</name>
</gene>
<dbReference type="Gene3D" id="2.60.120.650">
    <property type="entry name" value="Cupin"/>
    <property type="match status" value="1"/>
</dbReference>
<dbReference type="EMBL" id="GL349442">
    <property type="protein sequence ID" value="KNC46225.1"/>
    <property type="molecule type" value="Genomic_DNA"/>
</dbReference>
<sequence length="274" mass="30113">MSFATYVTSHWAVNDSSVYLASLPIVKYFPALMETYVVPPPAASQGKAGNLWLGSAGQITPVHYDFSTREPGMDGLHAVVAGTKIFRLFDPAANLGRIPRRRSWWRWHQGAIDVLDPDLDTHPGFAEAAWDDVELAAGDMLFIPKLWWHHVRTTTPAAAVNFWFQSRASEELKLTVHRLVMEEHLASAAAMVVPRDRLANIVAFYAKSAPPTGDALDRYLAAPARVMALDAFLDIFAAIGADRAGAEADPDLAARLRAHVATWIDAHLSAHLLQ</sequence>
<dbReference type="PANTHER" id="PTHR12461:SF81">
    <property type="entry name" value="JMJC DOMAIN-CONTAINING PROTEIN C"/>
    <property type="match status" value="1"/>
</dbReference>
<dbReference type="RefSeq" id="XP_013760522.1">
    <property type="nucleotide sequence ID" value="XM_013905068.1"/>
</dbReference>
<keyword evidence="3" id="KW-1185">Reference proteome</keyword>
<evidence type="ECO:0000313" key="2">
    <source>
        <dbReference type="EMBL" id="KNC46225.1"/>
    </source>
</evidence>
<dbReference type="GeneID" id="25562335"/>
<dbReference type="SUPFAM" id="SSF51197">
    <property type="entry name" value="Clavaminate synthase-like"/>
    <property type="match status" value="1"/>
</dbReference>